<dbReference type="STRING" id="879212.DespoDRAFT_00707"/>
<reference evidence="2 3" key="1">
    <citation type="submission" date="2011-09" db="EMBL/GenBank/DDBJ databases">
        <authorList>
            <consortium name="US DOE Joint Genome Institute (JGI-PGF)"/>
            <person name="Lucas S."/>
            <person name="Han J."/>
            <person name="Lapidus A."/>
            <person name="Cheng J.-F."/>
            <person name="Goodwin L."/>
            <person name="Pitluck S."/>
            <person name="Peters L."/>
            <person name="Land M.L."/>
            <person name="Hauser L."/>
            <person name="Orellana R."/>
            <person name="Lovley D."/>
            <person name="Woyke T.J."/>
        </authorList>
    </citation>
    <scope>NUCLEOTIDE SEQUENCE [LARGE SCALE GENOMIC DNA]</scope>
    <source>
        <strain evidence="2 3">2ac9</strain>
    </source>
</reference>
<dbReference type="Proteomes" id="UP000005778">
    <property type="component" value="Chromosome"/>
</dbReference>
<dbReference type="GO" id="GO:0006813">
    <property type="term" value="P:potassium ion transport"/>
    <property type="evidence" value="ECO:0007669"/>
    <property type="project" value="InterPro"/>
</dbReference>
<organism evidence="2 3">
    <name type="scientific">Desulfobacter postgatei 2ac9</name>
    <dbReference type="NCBI Taxonomy" id="879212"/>
    <lineage>
        <taxon>Bacteria</taxon>
        <taxon>Pseudomonadati</taxon>
        <taxon>Thermodesulfobacteriota</taxon>
        <taxon>Desulfobacteria</taxon>
        <taxon>Desulfobacterales</taxon>
        <taxon>Desulfobacteraceae</taxon>
        <taxon>Desulfobacter</taxon>
    </lineage>
</organism>
<dbReference type="Pfam" id="PF02254">
    <property type="entry name" value="TrkA_N"/>
    <property type="match status" value="1"/>
</dbReference>
<evidence type="ECO:0000313" key="3">
    <source>
        <dbReference type="Proteomes" id="UP000005778"/>
    </source>
</evidence>
<dbReference type="AlphaFoldDB" id="I5AZN8"/>
<dbReference type="Gene3D" id="3.40.50.720">
    <property type="entry name" value="NAD(P)-binding Rossmann-like Domain"/>
    <property type="match status" value="1"/>
</dbReference>
<dbReference type="InterPro" id="IPR036291">
    <property type="entry name" value="NAD(P)-bd_dom_sf"/>
</dbReference>
<dbReference type="HOGENOM" id="CLU_2568302_0_0_7"/>
<protein>
    <submittedName>
        <fullName evidence="2">K+ transport system, NAD-binding component</fullName>
    </submittedName>
</protein>
<reference evidence="2 3" key="2">
    <citation type="submission" date="2012-02" db="EMBL/GenBank/DDBJ databases">
        <title>Improved High-Quality Draft sequence of Desulfobacter postgatei 2ac9.</title>
        <authorList>
            <consortium name="US DOE Joint Genome Institute"/>
            <person name="Lucas S."/>
            <person name="Han J."/>
            <person name="Lapidus A."/>
            <person name="Cheng J.-F."/>
            <person name="Goodwin L."/>
            <person name="Pitluck S."/>
            <person name="Peters L."/>
            <person name="Ovchinnikova G."/>
            <person name="Held B."/>
            <person name="Detter J.C."/>
            <person name="Han C."/>
            <person name="Tapia R."/>
            <person name="Land M."/>
            <person name="Hauser L."/>
            <person name="Kyrpides N."/>
            <person name="Ivanova N."/>
            <person name="Pagani I."/>
            <person name="Orellana R."/>
            <person name="Lovley D."/>
            <person name="Woyke T."/>
        </authorList>
    </citation>
    <scope>NUCLEOTIDE SEQUENCE [LARGE SCALE GENOMIC DNA]</scope>
    <source>
        <strain evidence="2 3">2ac9</strain>
    </source>
</reference>
<dbReference type="SUPFAM" id="SSF51735">
    <property type="entry name" value="NAD(P)-binding Rossmann-fold domains"/>
    <property type="match status" value="1"/>
</dbReference>
<keyword evidence="3" id="KW-1185">Reference proteome</keyword>
<dbReference type="InterPro" id="IPR050721">
    <property type="entry name" value="Trk_Ktr_HKT_K-transport"/>
</dbReference>
<dbReference type="eggNOG" id="COG0569">
    <property type="taxonomic scope" value="Bacteria"/>
</dbReference>
<dbReference type="RefSeq" id="WP_004071399.1">
    <property type="nucleotide sequence ID" value="NZ_CM001488.1"/>
</dbReference>
<name>I5AZN8_9BACT</name>
<sequence>MKQFLIVGLGNFGFHLATHLYGKGHDVMAIDKSPVLVQSIKDLVTQAVIADATDGAALKELGVKNVDTAVFCSDRKKGWTH</sequence>
<dbReference type="InterPro" id="IPR003148">
    <property type="entry name" value="RCK_N"/>
</dbReference>
<accession>I5AZN8</accession>
<dbReference type="PANTHER" id="PTHR43833">
    <property type="entry name" value="POTASSIUM CHANNEL PROTEIN 2-RELATED-RELATED"/>
    <property type="match status" value="1"/>
</dbReference>
<dbReference type="PANTHER" id="PTHR43833:SF7">
    <property type="entry name" value="KTR SYSTEM POTASSIUM UPTAKE PROTEIN C"/>
    <property type="match status" value="1"/>
</dbReference>
<evidence type="ECO:0000313" key="2">
    <source>
        <dbReference type="EMBL" id="EIM62701.1"/>
    </source>
</evidence>
<gene>
    <name evidence="2" type="ORF">DespoDRAFT_00707</name>
</gene>
<proteinExistence type="predicted"/>
<evidence type="ECO:0000259" key="1">
    <source>
        <dbReference type="Pfam" id="PF02254"/>
    </source>
</evidence>
<feature type="domain" description="RCK N-terminal" evidence="1">
    <location>
        <begin position="4"/>
        <end position="75"/>
    </location>
</feature>
<dbReference type="EMBL" id="CM001488">
    <property type="protein sequence ID" value="EIM62701.1"/>
    <property type="molecule type" value="Genomic_DNA"/>
</dbReference>